<name>A0A921ZNK3_MANSE</name>
<evidence type="ECO:0000256" key="1">
    <source>
        <dbReference type="SAM" id="SignalP"/>
    </source>
</evidence>
<dbReference type="EMBL" id="JH668674">
    <property type="protein sequence ID" value="KAG6460479.1"/>
    <property type="molecule type" value="Genomic_DNA"/>
</dbReference>
<dbReference type="PANTHER" id="PTHR21177">
    <property type="entry name" value="IP06524P-RELATED"/>
    <property type="match status" value="1"/>
</dbReference>
<dbReference type="InterPro" id="IPR031993">
    <property type="entry name" value="DUF4789"/>
</dbReference>
<feature type="domain" description="DUF4789" evidence="2">
    <location>
        <begin position="60"/>
        <end position="144"/>
    </location>
</feature>
<protein>
    <recommendedName>
        <fullName evidence="2">DUF4789 domain-containing protein</fullName>
    </recommendedName>
</protein>
<evidence type="ECO:0000313" key="3">
    <source>
        <dbReference type="EMBL" id="KAG6460479.1"/>
    </source>
</evidence>
<reference evidence="3" key="1">
    <citation type="journal article" date="2016" name="Insect Biochem. Mol. Biol.">
        <title>Multifaceted biological insights from a draft genome sequence of the tobacco hornworm moth, Manduca sexta.</title>
        <authorList>
            <person name="Kanost M.R."/>
            <person name="Arrese E.L."/>
            <person name="Cao X."/>
            <person name="Chen Y.R."/>
            <person name="Chellapilla S."/>
            <person name="Goldsmith M.R."/>
            <person name="Grosse-Wilde E."/>
            <person name="Heckel D.G."/>
            <person name="Herndon N."/>
            <person name="Jiang H."/>
            <person name="Papanicolaou A."/>
            <person name="Qu J."/>
            <person name="Soulages J.L."/>
            <person name="Vogel H."/>
            <person name="Walters J."/>
            <person name="Waterhouse R.M."/>
            <person name="Ahn S.J."/>
            <person name="Almeida F.C."/>
            <person name="An C."/>
            <person name="Aqrawi P."/>
            <person name="Bretschneider A."/>
            <person name="Bryant W.B."/>
            <person name="Bucks S."/>
            <person name="Chao H."/>
            <person name="Chevignon G."/>
            <person name="Christen J.M."/>
            <person name="Clarke D.F."/>
            <person name="Dittmer N.T."/>
            <person name="Ferguson L.C.F."/>
            <person name="Garavelou S."/>
            <person name="Gordon K.H.J."/>
            <person name="Gunaratna R.T."/>
            <person name="Han Y."/>
            <person name="Hauser F."/>
            <person name="He Y."/>
            <person name="Heidel-Fischer H."/>
            <person name="Hirsh A."/>
            <person name="Hu Y."/>
            <person name="Jiang H."/>
            <person name="Kalra D."/>
            <person name="Klinner C."/>
            <person name="Konig C."/>
            <person name="Kovar C."/>
            <person name="Kroll A.R."/>
            <person name="Kuwar S.S."/>
            <person name="Lee S.L."/>
            <person name="Lehman R."/>
            <person name="Li K."/>
            <person name="Li Z."/>
            <person name="Liang H."/>
            <person name="Lovelace S."/>
            <person name="Lu Z."/>
            <person name="Mansfield J.H."/>
            <person name="McCulloch K.J."/>
            <person name="Mathew T."/>
            <person name="Morton B."/>
            <person name="Muzny D.M."/>
            <person name="Neunemann D."/>
            <person name="Ongeri F."/>
            <person name="Pauchet Y."/>
            <person name="Pu L.L."/>
            <person name="Pyrousis I."/>
            <person name="Rao X.J."/>
            <person name="Redding A."/>
            <person name="Roesel C."/>
            <person name="Sanchez-Gracia A."/>
            <person name="Schaack S."/>
            <person name="Shukla A."/>
            <person name="Tetreau G."/>
            <person name="Wang Y."/>
            <person name="Xiong G.H."/>
            <person name="Traut W."/>
            <person name="Walsh T.K."/>
            <person name="Worley K.C."/>
            <person name="Wu D."/>
            <person name="Wu W."/>
            <person name="Wu Y.Q."/>
            <person name="Zhang X."/>
            <person name="Zou Z."/>
            <person name="Zucker H."/>
            <person name="Briscoe A.D."/>
            <person name="Burmester T."/>
            <person name="Clem R.J."/>
            <person name="Feyereisen R."/>
            <person name="Grimmelikhuijzen C.J.P."/>
            <person name="Hamodrakas S.J."/>
            <person name="Hansson B.S."/>
            <person name="Huguet E."/>
            <person name="Jermiin L.S."/>
            <person name="Lan Q."/>
            <person name="Lehman H.K."/>
            <person name="Lorenzen M."/>
            <person name="Merzendorfer H."/>
            <person name="Michalopoulos I."/>
            <person name="Morton D.B."/>
            <person name="Muthukrishnan S."/>
            <person name="Oakeshott J.G."/>
            <person name="Palmer W."/>
            <person name="Park Y."/>
            <person name="Passarelli A.L."/>
            <person name="Rozas J."/>
            <person name="Schwartz L.M."/>
            <person name="Smith W."/>
            <person name="Southgate A."/>
            <person name="Vilcinskas A."/>
            <person name="Vogt R."/>
            <person name="Wang P."/>
            <person name="Werren J."/>
            <person name="Yu X.Q."/>
            <person name="Zhou J.J."/>
            <person name="Brown S.J."/>
            <person name="Scherer S.E."/>
            <person name="Richards S."/>
            <person name="Blissard G.W."/>
        </authorList>
    </citation>
    <scope>NUCLEOTIDE SEQUENCE</scope>
</reference>
<sequence>MFVLQVVLEFCVWRLFVAFLFVCSSIAKNTSDVIGFPESEENPDLKNKENRQPVFLPAMCPVNELFYPGDQKDDWICDCRPAHLYHPASDLCWPAFRQGPCPEGQYLTLPQDSPIPVCQNNPCAIDRQVQWNGKCEVLGNSAPCNHLFPTPAALGVNATTLVVSCVRLSFNNRFTERVTTSVCPPGCKRSINGKCPVIY</sequence>
<dbReference type="Proteomes" id="UP000791440">
    <property type="component" value="Unassembled WGS sequence"/>
</dbReference>
<proteinExistence type="predicted"/>
<evidence type="ECO:0000313" key="4">
    <source>
        <dbReference type="Proteomes" id="UP000791440"/>
    </source>
</evidence>
<gene>
    <name evidence="3" type="ORF">O3G_MSEX012017</name>
</gene>
<comment type="caution">
    <text evidence="3">The sequence shown here is derived from an EMBL/GenBank/DDBJ whole genome shotgun (WGS) entry which is preliminary data.</text>
</comment>
<dbReference type="PANTHER" id="PTHR21177:SF4">
    <property type="entry name" value="IP06524P"/>
    <property type="match status" value="1"/>
</dbReference>
<keyword evidence="4" id="KW-1185">Reference proteome</keyword>
<organism evidence="3 4">
    <name type="scientific">Manduca sexta</name>
    <name type="common">Tobacco hawkmoth</name>
    <name type="synonym">Tobacco hornworm</name>
    <dbReference type="NCBI Taxonomy" id="7130"/>
    <lineage>
        <taxon>Eukaryota</taxon>
        <taxon>Metazoa</taxon>
        <taxon>Ecdysozoa</taxon>
        <taxon>Arthropoda</taxon>
        <taxon>Hexapoda</taxon>
        <taxon>Insecta</taxon>
        <taxon>Pterygota</taxon>
        <taxon>Neoptera</taxon>
        <taxon>Endopterygota</taxon>
        <taxon>Lepidoptera</taxon>
        <taxon>Glossata</taxon>
        <taxon>Ditrysia</taxon>
        <taxon>Bombycoidea</taxon>
        <taxon>Sphingidae</taxon>
        <taxon>Sphinginae</taxon>
        <taxon>Sphingini</taxon>
        <taxon>Manduca</taxon>
    </lineage>
</organism>
<evidence type="ECO:0000259" key="2">
    <source>
        <dbReference type="Pfam" id="PF16033"/>
    </source>
</evidence>
<feature type="signal peptide" evidence="1">
    <location>
        <begin position="1"/>
        <end position="27"/>
    </location>
</feature>
<reference evidence="3" key="2">
    <citation type="submission" date="2020-12" db="EMBL/GenBank/DDBJ databases">
        <authorList>
            <person name="Kanost M."/>
        </authorList>
    </citation>
    <scope>NUCLEOTIDE SEQUENCE</scope>
</reference>
<dbReference type="AlphaFoldDB" id="A0A921ZNK3"/>
<keyword evidence="1" id="KW-0732">Signal</keyword>
<feature type="chain" id="PRO_5038102703" description="DUF4789 domain-containing protein" evidence="1">
    <location>
        <begin position="28"/>
        <end position="199"/>
    </location>
</feature>
<dbReference type="Pfam" id="PF16033">
    <property type="entry name" value="DUF4789"/>
    <property type="match status" value="1"/>
</dbReference>
<accession>A0A921ZNK3</accession>